<feature type="domain" description="Large ribosomal subunit protein uL2 C-terminal" evidence="7">
    <location>
        <begin position="97"/>
        <end position="226"/>
    </location>
</feature>
<dbReference type="InterPro" id="IPR012340">
    <property type="entry name" value="NA-bd_OB-fold"/>
</dbReference>
<dbReference type="Gene3D" id="4.10.950.10">
    <property type="entry name" value="Ribosomal protein L2, domain 3"/>
    <property type="match status" value="1"/>
</dbReference>
<dbReference type="EMBL" id="PEZH01000002">
    <property type="protein sequence ID" value="PIS15412.1"/>
    <property type="molecule type" value="Genomic_DNA"/>
</dbReference>
<dbReference type="GO" id="GO:0015934">
    <property type="term" value="C:large ribosomal subunit"/>
    <property type="evidence" value="ECO:0007669"/>
    <property type="project" value="InterPro"/>
</dbReference>
<evidence type="ECO:0000256" key="6">
    <source>
        <dbReference type="SAM" id="MobiDB-lite"/>
    </source>
</evidence>
<evidence type="ECO:0000313" key="9">
    <source>
        <dbReference type="EMBL" id="PIS15412.1"/>
    </source>
</evidence>
<accession>A0A2H0WRV9</accession>
<evidence type="ECO:0000256" key="3">
    <source>
        <dbReference type="ARBA" id="ARBA00023274"/>
    </source>
</evidence>
<dbReference type="Gene3D" id="2.30.30.30">
    <property type="match status" value="1"/>
</dbReference>
<dbReference type="NCBIfam" id="TIGR01171">
    <property type="entry name" value="rplB_bact"/>
    <property type="match status" value="1"/>
</dbReference>
<dbReference type="Pfam" id="PF00181">
    <property type="entry name" value="Ribosomal_L2_N"/>
    <property type="match status" value="1"/>
</dbReference>
<dbReference type="SMART" id="SM01383">
    <property type="entry name" value="Ribosomal_L2"/>
    <property type="match status" value="1"/>
</dbReference>
<keyword evidence="3" id="KW-0687">Ribonucleoprotein</keyword>
<feature type="domain" description="Large ribosomal subunit protein uL2 RNA-binding" evidence="8">
    <location>
        <begin position="16"/>
        <end position="91"/>
    </location>
</feature>
<comment type="similarity">
    <text evidence="1">Belongs to the universal ribosomal protein uL2 family.</text>
</comment>
<dbReference type="GO" id="GO:0003735">
    <property type="term" value="F:structural constituent of ribosome"/>
    <property type="evidence" value="ECO:0007669"/>
    <property type="project" value="InterPro"/>
</dbReference>
<dbReference type="AlphaFoldDB" id="A0A2H0WRV9"/>
<evidence type="ECO:0000313" key="10">
    <source>
        <dbReference type="Proteomes" id="UP000231282"/>
    </source>
</evidence>
<evidence type="ECO:0000256" key="2">
    <source>
        <dbReference type="ARBA" id="ARBA00022980"/>
    </source>
</evidence>
<evidence type="ECO:0000256" key="5">
    <source>
        <dbReference type="ARBA" id="ARBA00035459"/>
    </source>
</evidence>
<dbReference type="GO" id="GO:0016740">
    <property type="term" value="F:transferase activity"/>
    <property type="evidence" value="ECO:0007669"/>
    <property type="project" value="InterPro"/>
</dbReference>
<name>A0A2H0WRV9_9BACT</name>
<dbReference type="InterPro" id="IPR002171">
    <property type="entry name" value="Ribosomal_uL2"/>
</dbReference>
<comment type="caution">
    <text evidence="9">The sequence shown here is derived from an EMBL/GenBank/DDBJ whole genome shotgun (WGS) entry which is preliminary data.</text>
</comment>
<dbReference type="InterPro" id="IPR005880">
    <property type="entry name" value="Ribosomal_uL2_bac/org-type"/>
</dbReference>
<dbReference type="FunFam" id="4.10.950.10:FF:000001">
    <property type="entry name" value="50S ribosomal protein L2"/>
    <property type="match status" value="1"/>
</dbReference>
<dbReference type="InterPro" id="IPR014726">
    <property type="entry name" value="Ribosomal_uL2_dom3"/>
</dbReference>
<dbReference type="SUPFAM" id="SSF50249">
    <property type="entry name" value="Nucleic acid-binding proteins"/>
    <property type="match status" value="1"/>
</dbReference>
<evidence type="ECO:0000256" key="1">
    <source>
        <dbReference type="ARBA" id="ARBA00005636"/>
    </source>
</evidence>
<dbReference type="PANTHER" id="PTHR13691">
    <property type="entry name" value="RIBOSOMAL PROTEIN L2"/>
    <property type="match status" value="1"/>
</dbReference>
<proteinExistence type="inferred from homology"/>
<evidence type="ECO:0000256" key="4">
    <source>
        <dbReference type="ARBA" id="ARBA00035242"/>
    </source>
</evidence>
<dbReference type="InterPro" id="IPR008991">
    <property type="entry name" value="Translation_prot_SH3-like_sf"/>
</dbReference>
<dbReference type="InterPro" id="IPR022666">
    <property type="entry name" value="Ribosomal_uL2_RNA-bd_dom"/>
</dbReference>
<evidence type="ECO:0000259" key="8">
    <source>
        <dbReference type="SMART" id="SM01383"/>
    </source>
</evidence>
<dbReference type="Pfam" id="PF03947">
    <property type="entry name" value="Ribosomal_L2_C"/>
    <property type="match status" value="1"/>
</dbReference>
<dbReference type="Proteomes" id="UP000231282">
    <property type="component" value="Unassembled WGS sequence"/>
</dbReference>
<sequence length="249" mass="27691">MDLRKKLTRAMNRRVGRGGGRVTVRHQGGGEKKRLRLIDWKRNKLNIAGYVEAIEYDPLRSANIALVLYPDGERRYILATKGLKKRDVVVSGKDVSLKEGNATLLRNIPIGMPVHNIELRAGKGGQLVRGAGTMAVIIAKEDKVAQVKLPSGELRKISLDCMATIGQIGNVEYRLKKLYKAGQKRHRGIRPTVRGVAQDPRSHPHGGGEGKSGIGMPSPKTPWGKKTLGKKTRKKEKYSNKDIIRRRKK</sequence>
<dbReference type="InterPro" id="IPR022669">
    <property type="entry name" value="Ribosomal_uL2_C"/>
</dbReference>
<keyword evidence="2 9" id="KW-0689">Ribosomal protein</keyword>
<dbReference type="GO" id="GO:0003723">
    <property type="term" value="F:RNA binding"/>
    <property type="evidence" value="ECO:0007669"/>
    <property type="project" value="InterPro"/>
</dbReference>
<evidence type="ECO:0000259" key="7">
    <source>
        <dbReference type="SMART" id="SM01382"/>
    </source>
</evidence>
<feature type="compositionally biased region" description="Basic residues" evidence="6">
    <location>
        <begin position="227"/>
        <end position="236"/>
    </location>
</feature>
<dbReference type="InterPro" id="IPR014722">
    <property type="entry name" value="Rib_uL2_dom2"/>
</dbReference>
<dbReference type="GO" id="GO:0002181">
    <property type="term" value="P:cytoplasmic translation"/>
    <property type="evidence" value="ECO:0007669"/>
    <property type="project" value="TreeGrafter"/>
</dbReference>
<protein>
    <recommendedName>
        <fullName evidence="4">Large ribosomal subunit protein uL2</fullName>
    </recommendedName>
    <alternativeName>
        <fullName evidence="5">50S ribosomal protein L2</fullName>
    </alternativeName>
</protein>
<dbReference type="SUPFAM" id="SSF50104">
    <property type="entry name" value="Translation proteins SH3-like domain"/>
    <property type="match status" value="1"/>
</dbReference>
<organism evidence="9 10">
    <name type="scientific">Candidatus Shapirobacteria bacterium CG09_land_8_20_14_0_10_38_17</name>
    <dbReference type="NCBI Taxonomy" id="1974884"/>
    <lineage>
        <taxon>Bacteria</taxon>
        <taxon>Candidatus Shapironibacteriota</taxon>
    </lineage>
</organism>
<dbReference type="PIRSF" id="PIRSF002158">
    <property type="entry name" value="Ribosomal_L2"/>
    <property type="match status" value="1"/>
</dbReference>
<dbReference type="FunFam" id="2.30.30.30:FF:000001">
    <property type="entry name" value="50S ribosomal protein L2"/>
    <property type="match status" value="1"/>
</dbReference>
<dbReference type="Gene3D" id="2.40.50.140">
    <property type="entry name" value="Nucleic acid-binding proteins"/>
    <property type="match status" value="1"/>
</dbReference>
<gene>
    <name evidence="9" type="ORF">COT63_00060</name>
</gene>
<dbReference type="SMART" id="SM01382">
    <property type="entry name" value="Ribosomal_L2_C"/>
    <property type="match status" value="1"/>
</dbReference>
<dbReference type="PANTHER" id="PTHR13691:SF5">
    <property type="entry name" value="LARGE RIBOSOMAL SUBUNIT PROTEIN UL2M"/>
    <property type="match status" value="1"/>
</dbReference>
<reference evidence="10" key="1">
    <citation type="submission" date="2017-09" db="EMBL/GenBank/DDBJ databases">
        <title>Depth-based differentiation of microbial function through sediment-hosted aquifers and enrichment of novel symbionts in the deep terrestrial subsurface.</title>
        <authorList>
            <person name="Probst A.J."/>
            <person name="Ladd B."/>
            <person name="Jarett J.K."/>
            <person name="Geller-Mcgrath D.E."/>
            <person name="Sieber C.M.K."/>
            <person name="Emerson J.B."/>
            <person name="Anantharaman K."/>
            <person name="Thomas B.C."/>
            <person name="Malmstrom R."/>
            <person name="Stieglmeier M."/>
            <person name="Klingl A."/>
            <person name="Woyke T."/>
            <person name="Ryan C.M."/>
            <person name="Banfield J.F."/>
        </authorList>
    </citation>
    <scope>NUCLEOTIDE SEQUENCE [LARGE SCALE GENOMIC DNA]</scope>
</reference>
<feature type="region of interest" description="Disordered" evidence="6">
    <location>
        <begin position="183"/>
        <end position="249"/>
    </location>
</feature>